<evidence type="ECO:0000313" key="2">
    <source>
        <dbReference type="EMBL" id="MFC4987095.1"/>
    </source>
</evidence>
<protein>
    <submittedName>
        <fullName evidence="2">Transposase</fullName>
    </submittedName>
</protein>
<organism evidence="2 3">
    <name type="scientific">Saliphagus infecundisoli</name>
    <dbReference type="NCBI Taxonomy" id="1849069"/>
    <lineage>
        <taxon>Archaea</taxon>
        <taxon>Methanobacteriati</taxon>
        <taxon>Methanobacteriota</taxon>
        <taxon>Stenosarchaea group</taxon>
        <taxon>Halobacteria</taxon>
        <taxon>Halobacteriales</taxon>
        <taxon>Natrialbaceae</taxon>
        <taxon>Saliphagus</taxon>
    </lineage>
</organism>
<dbReference type="InterPro" id="IPR039365">
    <property type="entry name" value="IS701-like"/>
</dbReference>
<dbReference type="RefSeq" id="WP_224830196.1">
    <property type="nucleotide sequence ID" value="NZ_JAIVEF010000045.1"/>
</dbReference>
<reference evidence="2 3" key="1">
    <citation type="journal article" date="2019" name="Int. J. Syst. Evol. Microbiol.">
        <title>The Global Catalogue of Microorganisms (GCM) 10K type strain sequencing project: providing services to taxonomists for standard genome sequencing and annotation.</title>
        <authorList>
            <consortium name="The Broad Institute Genomics Platform"/>
            <consortium name="The Broad Institute Genome Sequencing Center for Infectious Disease"/>
            <person name="Wu L."/>
            <person name="Ma J."/>
        </authorList>
    </citation>
    <scope>NUCLEOTIDE SEQUENCE [LARGE SCALE GENOMIC DNA]</scope>
    <source>
        <strain evidence="2 3">CGMCC 1.15824</strain>
    </source>
</reference>
<evidence type="ECO:0000259" key="1">
    <source>
        <dbReference type="Pfam" id="PF13546"/>
    </source>
</evidence>
<dbReference type="Pfam" id="PF13546">
    <property type="entry name" value="DDE_5"/>
    <property type="match status" value="1"/>
</dbReference>
<proteinExistence type="predicted"/>
<dbReference type="InterPro" id="IPR038721">
    <property type="entry name" value="IS701-like_DDE_dom"/>
</dbReference>
<dbReference type="PANTHER" id="PTHR33627:SF1">
    <property type="entry name" value="TRANSPOSASE"/>
    <property type="match status" value="1"/>
</dbReference>
<name>A0ABD5QBL1_9EURY</name>
<dbReference type="PANTHER" id="PTHR33627">
    <property type="entry name" value="TRANSPOSASE"/>
    <property type="match status" value="1"/>
</dbReference>
<gene>
    <name evidence="2" type="ORF">ACFPFO_04810</name>
</gene>
<dbReference type="EMBL" id="JBHSJG010000016">
    <property type="protein sequence ID" value="MFC4987095.1"/>
    <property type="molecule type" value="Genomic_DNA"/>
</dbReference>
<dbReference type="AlphaFoldDB" id="A0ABD5QBL1"/>
<evidence type="ECO:0000313" key="3">
    <source>
        <dbReference type="Proteomes" id="UP001595925"/>
    </source>
</evidence>
<sequence>MLLNSRGLCDATKKWTGDDPSVYDDQQEEEWYARLREETGIPGEISYLPKYVIGGDLIEAAAPTVSHACIVADSGYGKRGPLRQRLRTLNEPYVFELEPGRQHMIPEDTELIEPGPTPGRGPARQYLTIPESVTLQTPKEIAATITKDDWTEVSWAQGSKGILSGWFARQRVQVVKNVHERRVFDEVGWLLLQKEQPANEDSSIKAWICWGLDDSSLEELVSWAHIRWAIEQFHKESKEVLGADTYQGRTWKGLHHHLAVVMLAHAFIAEQRLLTESDGTGLESFKGVARRLTLEAATQRLIDRHRFSRAQAGEVAEDMLRGFSGWW</sequence>
<dbReference type="InterPro" id="IPR012337">
    <property type="entry name" value="RNaseH-like_sf"/>
</dbReference>
<dbReference type="SUPFAM" id="SSF53098">
    <property type="entry name" value="Ribonuclease H-like"/>
    <property type="match status" value="1"/>
</dbReference>
<accession>A0ABD5QBL1</accession>
<feature type="domain" description="Transposase IS701-like DDE" evidence="1">
    <location>
        <begin position="28"/>
        <end position="161"/>
    </location>
</feature>
<keyword evidence="3" id="KW-1185">Reference proteome</keyword>
<dbReference type="Proteomes" id="UP001595925">
    <property type="component" value="Unassembled WGS sequence"/>
</dbReference>
<comment type="caution">
    <text evidence="2">The sequence shown here is derived from an EMBL/GenBank/DDBJ whole genome shotgun (WGS) entry which is preliminary data.</text>
</comment>